<protein>
    <recommendedName>
        <fullName evidence="3">N-acetyltransferase domain-containing protein</fullName>
    </recommendedName>
</protein>
<evidence type="ECO:0000313" key="5">
    <source>
        <dbReference type="Proteomes" id="UP000229498"/>
    </source>
</evidence>
<dbReference type="SUPFAM" id="SSF55729">
    <property type="entry name" value="Acyl-CoA N-acyltransferases (Nat)"/>
    <property type="match status" value="1"/>
</dbReference>
<proteinExistence type="predicted"/>
<evidence type="ECO:0000259" key="3">
    <source>
        <dbReference type="PROSITE" id="PS51186"/>
    </source>
</evidence>
<evidence type="ECO:0000256" key="1">
    <source>
        <dbReference type="ARBA" id="ARBA00022679"/>
    </source>
</evidence>
<dbReference type="PANTHER" id="PTHR43877:SF1">
    <property type="entry name" value="ACETYLTRANSFERASE"/>
    <property type="match status" value="1"/>
</dbReference>
<comment type="caution">
    <text evidence="4">The sequence shown here is derived from an EMBL/GenBank/DDBJ whole genome shotgun (WGS) entry which is preliminary data.</text>
</comment>
<dbReference type="GO" id="GO:0016747">
    <property type="term" value="F:acyltransferase activity, transferring groups other than amino-acyl groups"/>
    <property type="evidence" value="ECO:0007669"/>
    <property type="project" value="InterPro"/>
</dbReference>
<dbReference type="Gene3D" id="3.40.630.30">
    <property type="match status" value="1"/>
</dbReference>
<dbReference type="InterPro" id="IPR016181">
    <property type="entry name" value="Acyl_CoA_acyltransferase"/>
</dbReference>
<dbReference type="Proteomes" id="UP000229498">
    <property type="component" value="Unassembled WGS sequence"/>
</dbReference>
<keyword evidence="2" id="KW-0012">Acyltransferase</keyword>
<keyword evidence="1" id="KW-0808">Transferase</keyword>
<evidence type="ECO:0000313" key="4">
    <source>
        <dbReference type="EMBL" id="PJK28061.1"/>
    </source>
</evidence>
<reference evidence="4 5" key="1">
    <citation type="submission" date="2017-11" db="EMBL/GenBank/DDBJ databases">
        <title>Draft genome sequence of Rhizobiales bacterium SY3-13.</title>
        <authorList>
            <person name="Sun C."/>
        </authorList>
    </citation>
    <scope>NUCLEOTIDE SEQUENCE [LARGE SCALE GENOMIC DNA]</scope>
    <source>
        <strain evidence="4 5">SY3-13</strain>
    </source>
</reference>
<dbReference type="InterPro" id="IPR050832">
    <property type="entry name" value="Bact_Acetyltransf"/>
</dbReference>
<dbReference type="PANTHER" id="PTHR43877">
    <property type="entry name" value="AMINOALKYLPHOSPHONATE N-ACETYLTRANSFERASE-RELATED-RELATED"/>
    <property type="match status" value="1"/>
</dbReference>
<dbReference type="EMBL" id="PHIG01000048">
    <property type="protein sequence ID" value="PJK28061.1"/>
    <property type="molecule type" value="Genomic_DNA"/>
</dbReference>
<evidence type="ECO:0000256" key="2">
    <source>
        <dbReference type="ARBA" id="ARBA00023315"/>
    </source>
</evidence>
<sequence>MSDGWIIGAASGGRQAMPVSQIVIRPMRDEDVPVLHAIHERAVSMTCAPLLPGTVVEAWLRDRTPEGYLRARDERGERFWVAEYRGLRAGFASWRGEWLMALFVDPDHQGNGIGRRLFDACDRDAADGGGKIARLGSTLNARGFYEGLGFRVTGEGYEEKFGERVPHLEMLRL</sequence>
<dbReference type="InterPro" id="IPR000182">
    <property type="entry name" value="GNAT_dom"/>
</dbReference>
<dbReference type="AlphaFoldDB" id="A0A2M9FX70"/>
<name>A0A2M9FX70_9PROT</name>
<accession>A0A2M9FX70</accession>
<keyword evidence="5" id="KW-1185">Reference proteome</keyword>
<feature type="domain" description="N-acetyltransferase" evidence="3">
    <location>
        <begin position="22"/>
        <end position="173"/>
    </location>
</feature>
<organism evidence="4 5">
    <name type="scientific">Minwuia thermotolerans</name>
    <dbReference type="NCBI Taxonomy" id="2056226"/>
    <lineage>
        <taxon>Bacteria</taxon>
        <taxon>Pseudomonadati</taxon>
        <taxon>Pseudomonadota</taxon>
        <taxon>Alphaproteobacteria</taxon>
        <taxon>Minwuiales</taxon>
        <taxon>Minwuiaceae</taxon>
        <taxon>Minwuia</taxon>
    </lineage>
</organism>
<dbReference type="CDD" id="cd04301">
    <property type="entry name" value="NAT_SF"/>
    <property type="match status" value="1"/>
</dbReference>
<gene>
    <name evidence="4" type="ORF">CVT23_18655</name>
</gene>
<dbReference type="OrthoDB" id="9796171at2"/>
<dbReference type="Pfam" id="PF13673">
    <property type="entry name" value="Acetyltransf_10"/>
    <property type="match status" value="1"/>
</dbReference>
<dbReference type="PROSITE" id="PS51186">
    <property type="entry name" value="GNAT"/>
    <property type="match status" value="1"/>
</dbReference>